<evidence type="ECO:0000256" key="1">
    <source>
        <dbReference type="SAM" id="MobiDB-lite"/>
    </source>
</evidence>
<dbReference type="Proteomes" id="UP000001056">
    <property type="component" value="Unassembled WGS sequence"/>
</dbReference>
<organism evidence="2 3">
    <name type="scientific">Chaetomium globosum (strain ATCC 6205 / CBS 148.51 / DSM 1962 / NBRC 6347 / NRRL 1970)</name>
    <name type="common">Soil fungus</name>
    <dbReference type="NCBI Taxonomy" id="306901"/>
    <lineage>
        <taxon>Eukaryota</taxon>
        <taxon>Fungi</taxon>
        <taxon>Dikarya</taxon>
        <taxon>Ascomycota</taxon>
        <taxon>Pezizomycotina</taxon>
        <taxon>Sordariomycetes</taxon>
        <taxon>Sordariomycetidae</taxon>
        <taxon>Sordariales</taxon>
        <taxon>Chaetomiaceae</taxon>
        <taxon>Chaetomium</taxon>
    </lineage>
</organism>
<proteinExistence type="predicted"/>
<dbReference type="VEuPathDB" id="FungiDB:CHGG_05136"/>
<gene>
    <name evidence="2" type="ORF">CHGG_05136</name>
</gene>
<evidence type="ECO:0000313" key="2">
    <source>
        <dbReference type="EMBL" id="EAQ88517.1"/>
    </source>
</evidence>
<dbReference type="GeneID" id="4393111"/>
<dbReference type="InParanoid" id="Q2GZB0"/>
<protein>
    <submittedName>
        <fullName evidence="2">Uncharacterized protein</fullName>
    </submittedName>
</protein>
<dbReference type="AlphaFoldDB" id="Q2GZB0"/>
<keyword evidence="3" id="KW-1185">Reference proteome</keyword>
<feature type="region of interest" description="Disordered" evidence="1">
    <location>
        <begin position="24"/>
        <end position="53"/>
    </location>
</feature>
<feature type="compositionally biased region" description="Basic and acidic residues" evidence="1">
    <location>
        <begin position="28"/>
        <end position="41"/>
    </location>
</feature>
<evidence type="ECO:0000313" key="3">
    <source>
        <dbReference type="Proteomes" id="UP000001056"/>
    </source>
</evidence>
<name>Q2GZB0_CHAGB</name>
<dbReference type="EMBL" id="CH408032">
    <property type="protein sequence ID" value="EAQ88517.1"/>
    <property type="molecule type" value="Genomic_DNA"/>
</dbReference>
<accession>Q2GZB0</accession>
<dbReference type="HOGENOM" id="CLU_3068503_0_0_1"/>
<sequence length="53" mass="5991">MPRITEYFHWNCLRGAPNRGGCPVRHSGRVEKRKESGRSDFTETISLDGSGLK</sequence>
<reference evidence="3" key="1">
    <citation type="journal article" date="2015" name="Genome Announc.">
        <title>Draft genome sequence of the cellulolytic fungus Chaetomium globosum.</title>
        <authorList>
            <person name="Cuomo C.A."/>
            <person name="Untereiner W.A."/>
            <person name="Ma L.-J."/>
            <person name="Grabherr M."/>
            <person name="Birren B.W."/>
        </authorList>
    </citation>
    <scope>NUCLEOTIDE SEQUENCE [LARGE SCALE GENOMIC DNA]</scope>
    <source>
        <strain evidence="3">ATCC 6205 / CBS 148.51 / DSM 1962 / NBRC 6347 / NRRL 1970</strain>
    </source>
</reference>
<dbReference type="RefSeq" id="XP_001224350.1">
    <property type="nucleotide sequence ID" value="XM_001224349.1"/>
</dbReference>